<comment type="catalytic activity">
    <reaction evidence="4 5 6">
        <text>L-cysteine + L-glutamate + ATP = gamma-L-glutamyl-L-cysteine + ADP + phosphate + H(+)</text>
        <dbReference type="Rhea" id="RHEA:13285"/>
        <dbReference type="ChEBI" id="CHEBI:15378"/>
        <dbReference type="ChEBI" id="CHEBI:29985"/>
        <dbReference type="ChEBI" id="CHEBI:30616"/>
        <dbReference type="ChEBI" id="CHEBI:35235"/>
        <dbReference type="ChEBI" id="CHEBI:43474"/>
        <dbReference type="ChEBI" id="CHEBI:58173"/>
        <dbReference type="ChEBI" id="CHEBI:456216"/>
        <dbReference type="EC" id="6.3.2.2"/>
    </reaction>
</comment>
<protein>
    <recommendedName>
        <fullName evidence="5">Glutamate--cysteine ligase EgtA</fullName>
        <ecNumber evidence="5">6.3.2.2</ecNumber>
    </recommendedName>
    <alternativeName>
        <fullName evidence="5">Gamma-glutamylcysteine synthase</fullName>
        <shortName evidence="5">GCS</shortName>
        <shortName evidence="5">Gamma-ECS</shortName>
    </alternativeName>
</protein>
<dbReference type="PANTHER" id="PTHR34378">
    <property type="entry name" value="GLUTAMATE--CYSTEINE LIGASE, CHLOROPLASTIC"/>
    <property type="match status" value="1"/>
</dbReference>
<dbReference type="EC" id="6.3.2.2" evidence="5"/>
<dbReference type="InterPro" id="IPR014746">
    <property type="entry name" value="Gln_synth/guanido_kin_cat_dom"/>
</dbReference>
<keyword evidence="3 5" id="KW-0067">ATP-binding</keyword>
<comment type="caution">
    <text evidence="7">The sequence shown here is derived from an EMBL/GenBank/DDBJ whole genome shotgun (WGS) entry which is preliminary data.</text>
</comment>
<evidence type="ECO:0000256" key="6">
    <source>
        <dbReference type="PIRNR" id="PIRNR017901"/>
    </source>
</evidence>
<evidence type="ECO:0000313" key="8">
    <source>
        <dbReference type="Proteomes" id="UP001501771"/>
    </source>
</evidence>
<keyword evidence="1 5" id="KW-0436">Ligase</keyword>
<dbReference type="InterPro" id="IPR035434">
    <property type="entry name" value="GCL_bact_plant"/>
</dbReference>
<organism evidence="7 8">
    <name type="scientific">Nocardioides koreensis</name>
    <dbReference type="NCBI Taxonomy" id="433651"/>
    <lineage>
        <taxon>Bacteria</taxon>
        <taxon>Bacillati</taxon>
        <taxon>Actinomycetota</taxon>
        <taxon>Actinomycetes</taxon>
        <taxon>Propionibacteriales</taxon>
        <taxon>Nocardioidaceae</taxon>
        <taxon>Nocardioides</taxon>
    </lineage>
</organism>
<accession>A0ABP5LS97</accession>
<dbReference type="HAMAP" id="MF_02034">
    <property type="entry name" value="EgtA"/>
    <property type="match status" value="1"/>
</dbReference>
<dbReference type="Gene3D" id="3.30.590.20">
    <property type="match status" value="1"/>
</dbReference>
<gene>
    <name evidence="5 7" type="primary">egtA</name>
    <name evidence="7" type="ORF">GCM10009844_36660</name>
</gene>
<evidence type="ECO:0000256" key="2">
    <source>
        <dbReference type="ARBA" id="ARBA00022741"/>
    </source>
</evidence>
<comment type="similarity">
    <text evidence="5 6">Belongs to the glutamate--cysteine ligase type 2 family. EgtA subfamily.</text>
</comment>
<keyword evidence="2 5" id="KW-0547">Nucleotide-binding</keyword>
<dbReference type="SUPFAM" id="SSF55931">
    <property type="entry name" value="Glutamine synthetase/guanido kinase"/>
    <property type="match status" value="1"/>
</dbReference>
<dbReference type="GO" id="GO:0016874">
    <property type="term" value="F:ligase activity"/>
    <property type="evidence" value="ECO:0007669"/>
    <property type="project" value="UniProtKB-KW"/>
</dbReference>
<dbReference type="NCBIfam" id="TIGR03444">
    <property type="entry name" value="EgtA_Cys_ligase"/>
    <property type="match status" value="1"/>
</dbReference>
<evidence type="ECO:0000256" key="3">
    <source>
        <dbReference type="ARBA" id="ARBA00022840"/>
    </source>
</evidence>
<dbReference type="PIRSF" id="PIRSF017901">
    <property type="entry name" value="GCL"/>
    <property type="match status" value="1"/>
</dbReference>
<dbReference type="EMBL" id="BAAAQR010000013">
    <property type="protein sequence ID" value="GAA2152911.1"/>
    <property type="molecule type" value="Genomic_DNA"/>
</dbReference>
<evidence type="ECO:0000256" key="5">
    <source>
        <dbReference type="HAMAP-Rule" id="MF_02034"/>
    </source>
</evidence>
<keyword evidence="8" id="KW-1185">Reference proteome</keyword>
<reference evidence="8" key="1">
    <citation type="journal article" date="2019" name="Int. J. Syst. Evol. Microbiol.">
        <title>The Global Catalogue of Microorganisms (GCM) 10K type strain sequencing project: providing services to taxonomists for standard genome sequencing and annotation.</title>
        <authorList>
            <consortium name="The Broad Institute Genomics Platform"/>
            <consortium name="The Broad Institute Genome Sequencing Center for Infectious Disease"/>
            <person name="Wu L."/>
            <person name="Ma J."/>
        </authorList>
    </citation>
    <scope>NUCLEOTIDE SEQUENCE [LARGE SCALE GENOMIC DNA]</scope>
    <source>
        <strain evidence="8">JCM 16022</strain>
    </source>
</reference>
<sequence length="417" mass="43154">MSAQTASASDALAGVADPVAAARERVSAAALRPGTARQVGLELELHLVDLAQPPRRPGWARVQALVAALPAMPAGSTVTVEPGGQVELSTPPLPDVGAAVAALRADRAVLASALAAAGFGAAALGTDPAREPGRINPHPRYAAMERHFEAVGCPGPGRAMMTATAALQVNLDAGPAGGWTARMDLLHSLVPVLVALSATSAYLAGRATGWHSARQQAWSGIDRGRTGALPPGAPGERWADYALAAPVMMVRDGDRLVPVTGRLSFAEWLRHPASLGRPATAADLDHHLTTLFPPVRPRGYLEIRCLDALPDRWWPALAALTATLADDPVAADRAAELCEPLSREPEVAARRGTADPAVRAAARGCARLAAERAPAGLAADVATIAELAEDGRCVGDELRARAGTHGPLRLLEEEARA</sequence>
<evidence type="ECO:0000256" key="1">
    <source>
        <dbReference type="ARBA" id="ARBA00022598"/>
    </source>
</evidence>
<evidence type="ECO:0000313" key="7">
    <source>
        <dbReference type="EMBL" id="GAA2152911.1"/>
    </source>
</evidence>
<comment type="function">
    <text evidence="5">Catalyzes the synthesis of gamma-glutamylcysteine (gamma-GC). This compound is used as substrate for the biosynthesis of the low-molecular thiol compound ergothioneine.</text>
</comment>
<evidence type="ECO:0000256" key="4">
    <source>
        <dbReference type="ARBA" id="ARBA00048819"/>
    </source>
</evidence>
<proteinExistence type="inferred from homology"/>
<dbReference type="PANTHER" id="PTHR34378:SF1">
    <property type="entry name" value="GLUTAMATE--CYSTEINE LIGASE, CHLOROPLASTIC"/>
    <property type="match status" value="1"/>
</dbReference>
<dbReference type="InterPro" id="IPR017809">
    <property type="entry name" value="EgtA_Actinobacteria"/>
</dbReference>
<dbReference type="Pfam" id="PF04107">
    <property type="entry name" value="GCS2"/>
    <property type="match status" value="1"/>
</dbReference>
<name>A0ABP5LS97_9ACTN</name>
<comment type="pathway">
    <text evidence="5">Amino-acid biosynthesis; ergothioneine biosynthesis.</text>
</comment>
<dbReference type="Proteomes" id="UP001501771">
    <property type="component" value="Unassembled WGS sequence"/>
</dbReference>
<dbReference type="RefSeq" id="WP_344155740.1">
    <property type="nucleotide sequence ID" value="NZ_BAAAQR010000013.1"/>
</dbReference>
<dbReference type="InterPro" id="IPR006336">
    <property type="entry name" value="GCS2"/>
</dbReference>